<dbReference type="SUPFAM" id="SSF55729">
    <property type="entry name" value="Acyl-CoA N-acyltransferases (Nat)"/>
    <property type="match status" value="1"/>
</dbReference>
<accession>A0A0H3FC24</accession>
<dbReference type="Pfam" id="PF13673">
    <property type="entry name" value="Acetyltransf_10"/>
    <property type="match status" value="1"/>
</dbReference>
<evidence type="ECO:0000313" key="4">
    <source>
        <dbReference type="EMBL" id="ADW74723.1"/>
    </source>
</evidence>
<feature type="domain" description="N-acetyltransferase" evidence="3">
    <location>
        <begin position="1"/>
        <end position="157"/>
    </location>
</feature>
<dbReference type="KEGG" id="rah:Rahaq_3129"/>
<dbReference type="EMBL" id="CP002505">
    <property type="protein sequence ID" value="ADW74723.1"/>
    <property type="molecule type" value="Genomic_DNA"/>
</dbReference>
<keyword evidence="2" id="KW-0012">Acyltransferase</keyword>
<sequence>MPVRLACPDEAEILWEIRNQAIRHGCKNTYGADIVMAWTPEQMPAGYRKAIAENPFFVAQVHGLETPAATGFLDLKNGSVEAIFTLPEFEGKGLATQILAAIKAEAKSRGFKEIILSSTPNAFEFYKRNGFRLVKESLYRSEMANADLRCMDMKCTL</sequence>
<dbReference type="Gene3D" id="3.40.630.30">
    <property type="match status" value="1"/>
</dbReference>
<dbReference type="PROSITE" id="PS51186">
    <property type="entry name" value="GNAT"/>
    <property type="match status" value="1"/>
</dbReference>
<dbReference type="CDD" id="cd04301">
    <property type="entry name" value="NAT_SF"/>
    <property type="match status" value="1"/>
</dbReference>
<evidence type="ECO:0000256" key="1">
    <source>
        <dbReference type="ARBA" id="ARBA00022679"/>
    </source>
</evidence>
<dbReference type="PANTHER" id="PTHR43877">
    <property type="entry name" value="AMINOALKYLPHOSPHONATE N-ACETYLTRANSFERASE-RELATED-RELATED"/>
    <property type="match status" value="1"/>
</dbReference>
<proteinExistence type="predicted"/>
<dbReference type="RefSeq" id="WP_013576419.1">
    <property type="nucleotide sequence ID" value="NC_015061.1"/>
</dbReference>
<dbReference type="Proteomes" id="UP000007257">
    <property type="component" value="Chromosome"/>
</dbReference>
<dbReference type="InterPro" id="IPR050832">
    <property type="entry name" value="Bact_Acetyltransf"/>
</dbReference>
<dbReference type="AlphaFoldDB" id="A0A0H3FC24"/>
<organism evidence="4 5">
    <name type="scientific">Rahnella sp. (strain Y9602)</name>
    <dbReference type="NCBI Taxonomy" id="2703885"/>
    <lineage>
        <taxon>Bacteria</taxon>
        <taxon>Pseudomonadati</taxon>
        <taxon>Pseudomonadota</taxon>
        <taxon>Gammaproteobacteria</taxon>
        <taxon>Enterobacterales</taxon>
        <taxon>Yersiniaceae</taxon>
        <taxon>Rahnella</taxon>
    </lineage>
</organism>
<evidence type="ECO:0000256" key="2">
    <source>
        <dbReference type="ARBA" id="ARBA00023315"/>
    </source>
</evidence>
<dbReference type="HOGENOM" id="CLU_087351_4_1_6"/>
<keyword evidence="1 4" id="KW-0808">Transferase</keyword>
<reference evidence="5" key="1">
    <citation type="submission" date="2011-01" db="EMBL/GenBank/DDBJ databases">
        <title>Complete sequence of chromosome of Rahnella sp. Y9602.</title>
        <authorList>
            <consortium name="US DOE Joint Genome Institute"/>
            <person name="Lucas S."/>
            <person name="Copeland A."/>
            <person name="Lapidus A."/>
            <person name="Cheng J.-F."/>
            <person name="Goodwin L."/>
            <person name="Pitluck S."/>
            <person name="Lu M."/>
            <person name="Detter J.C."/>
            <person name="Han C."/>
            <person name="Tapia R."/>
            <person name="Land M."/>
            <person name="Hauser L."/>
            <person name="Kyrpides N."/>
            <person name="Ivanova N."/>
            <person name="Ovchinnikova G."/>
            <person name="Pagani I."/>
            <person name="Sobecky P.A."/>
            <person name="Martinez R.J."/>
            <person name="Woyke T."/>
        </authorList>
    </citation>
    <scope>NUCLEOTIDE SEQUENCE [LARGE SCALE GENOMIC DNA]</scope>
    <source>
        <strain evidence="5">Y9602</strain>
    </source>
</reference>
<gene>
    <name evidence="4" type="ordered locus">Rahaq_3129</name>
</gene>
<dbReference type="eggNOG" id="COG0456">
    <property type="taxonomic scope" value="Bacteria"/>
</dbReference>
<name>A0A0H3FC24_RAHSY</name>
<dbReference type="InterPro" id="IPR000182">
    <property type="entry name" value="GNAT_dom"/>
</dbReference>
<protein>
    <submittedName>
        <fullName evidence="4">GCN5-related N-acetyltransferase</fullName>
    </submittedName>
</protein>
<evidence type="ECO:0000259" key="3">
    <source>
        <dbReference type="PROSITE" id="PS51186"/>
    </source>
</evidence>
<dbReference type="InterPro" id="IPR016181">
    <property type="entry name" value="Acyl_CoA_acyltransferase"/>
</dbReference>
<evidence type="ECO:0000313" key="5">
    <source>
        <dbReference type="Proteomes" id="UP000007257"/>
    </source>
</evidence>
<dbReference type="OrthoDB" id="7356080at2"/>
<reference evidence="4 5" key="2">
    <citation type="journal article" date="2012" name="J. Bacteriol.">
        <title>Complete Genome Sequence of Rahnella sp. Strain Y9602, a Gammaproteobacterium Isolate from Metal- and Radionuclide-Contaminated Soil.</title>
        <authorList>
            <person name="Martinez R.J."/>
            <person name="Bruce D."/>
            <person name="Detter C."/>
            <person name="Goodwin L.A."/>
            <person name="Han J."/>
            <person name="Han C.S."/>
            <person name="Held B."/>
            <person name="Land M.L."/>
            <person name="Mikhailova N."/>
            <person name="Nolan M."/>
            <person name="Pennacchio L."/>
            <person name="Pitluck S."/>
            <person name="Tapia R."/>
            <person name="Woyke T."/>
            <person name="Sobecky P.A."/>
        </authorList>
    </citation>
    <scope>NUCLEOTIDE SEQUENCE [LARGE SCALE GENOMIC DNA]</scope>
    <source>
        <strain evidence="4 5">Y9602</strain>
    </source>
</reference>
<dbReference type="GO" id="GO:0016747">
    <property type="term" value="F:acyltransferase activity, transferring groups other than amino-acyl groups"/>
    <property type="evidence" value="ECO:0007669"/>
    <property type="project" value="InterPro"/>
</dbReference>
<dbReference type="PANTHER" id="PTHR43877:SF2">
    <property type="entry name" value="AMINOALKYLPHOSPHONATE N-ACETYLTRANSFERASE-RELATED"/>
    <property type="match status" value="1"/>
</dbReference>